<sequence length="500" mass="56646">MGIEQHRLSGGGQVHLATWDDLRPTAHGPELQTRAWNPNASRTGLAFYDSTVHYMRNDWAREHMDVVPVRLGESDVLLFRNRESDTWHTAEALDIDHVQPWKQHLTDLGALSQADAHIGYNDVGNLRALPSAINRGRTAAERALEQGVGSDAWRDWSDRHFRFDPDAEHAPFDPVRDAARRTTTRFQDWTLEDGRSALSFDTRVEGKWFEHQLSQQYRGTVSMDADPDYHREIPLFECPVTRQLVTRDAFDIDHIRPFEDVARATLEARGGVITKAEALDLYNDTSNLRLVSRAANCSHEWELDIHGEYLDRGDREHEEPENELDRAFVEIGPESLEERQAMDDLHVWLDRHPQPQPVQDDDEPVHVLQPRYALGNPRNPDTLLYNAAYAEVAGYGRQHGLGLSADETANISAALTLAVRNEGWAEVGGVTYNPQQRTFYAYTGQPDALLHVEVGLQQGRAQPANDSGRELHQLRHDPQQAQPGAQAMDVQQRDGRPMAM</sequence>
<evidence type="ECO:0000256" key="1">
    <source>
        <dbReference type="SAM" id="MobiDB-lite"/>
    </source>
</evidence>
<dbReference type="RefSeq" id="WP_172437251.1">
    <property type="nucleotide sequence ID" value="NZ_AP014940.1"/>
</dbReference>
<feature type="compositionally biased region" description="Basic and acidic residues" evidence="1">
    <location>
        <begin position="491"/>
        <end position="500"/>
    </location>
</feature>
<organism evidence="4 5">
    <name type="scientific">Lysobacter enzymogenes</name>
    <dbReference type="NCBI Taxonomy" id="69"/>
    <lineage>
        <taxon>Bacteria</taxon>
        <taxon>Pseudomonadati</taxon>
        <taxon>Pseudomonadota</taxon>
        <taxon>Gammaproteobacteria</taxon>
        <taxon>Lysobacterales</taxon>
        <taxon>Lysobacteraceae</taxon>
        <taxon>Lysobacter</taxon>
    </lineage>
</organism>
<dbReference type="GeneID" id="83064505"/>
<dbReference type="InterPro" id="IPR046519">
    <property type="entry name" value="X-Tfes_XVIPCD"/>
</dbReference>
<dbReference type="Pfam" id="PF20410">
    <property type="entry name" value="X-Tfes_XVIPCD"/>
    <property type="match status" value="1"/>
</dbReference>
<evidence type="ECO:0000259" key="3">
    <source>
        <dbReference type="Pfam" id="PF20410"/>
    </source>
</evidence>
<evidence type="ECO:0000313" key="5">
    <source>
        <dbReference type="Proteomes" id="UP000218824"/>
    </source>
</evidence>
<proteinExistence type="predicted"/>
<feature type="domain" description="X-Tfes XVIPCD" evidence="3">
    <location>
        <begin position="376"/>
        <end position="473"/>
    </location>
</feature>
<accession>A0AAU9ASD1</accession>
<feature type="region of interest" description="Disordered" evidence="1">
    <location>
        <begin position="476"/>
        <end position="500"/>
    </location>
</feature>
<dbReference type="Proteomes" id="UP000218824">
    <property type="component" value="Chromosome"/>
</dbReference>
<dbReference type="KEGG" id="lem:LEN_2663"/>
<protein>
    <recommendedName>
        <fullName evidence="6">HNH endonuclease</fullName>
    </recommendedName>
</protein>
<feature type="domain" description="Toxin YqcG C-terminal" evidence="2">
    <location>
        <begin position="238"/>
        <end position="302"/>
    </location>
</feature>
<dbReference type="InterPro" id="IPR026835">
    <property type="entry name" value="YqcG_C"/>
</dbReference>
<gene>
    <name evidence="4" type="ORF">LEN_2663</name>
</gene>
<reference evidence="4 5" key="1">
    <citation type="journal article" date="2017" name="DNA Res.">
        <title>Complete genome sequence and expression profile of the commercial lytic enzyme producer Lysobacter enzymogenes M497-1.</title>
        <authorList>
            <person name="Takami H."/>
            <person name="Toyoda A."/>
            <person name="Uchiyama I."/>
            <person name="Itoh T."/>
            <person name="Takaki Y."/>
            <person name="Arai W."/>
            <person name="Nishi S."/>
            <person name="Kawai M."/>
            <person name="Shinya K."/>
            <person name="Ikeda H."/>
        </authorList>
    </citation>
    <scope>NUCLEOTIDE SEQUENCE [LARGE SCALE GENOMIC DNA]</scope>
    <source>
        <strain evidence="4 5">M497-1</strain>
    </source>
</reference>
<dbReference type="Pfam" id="PF14410">
    <property type="entry name" value="GH-E"/>
    <property type="match status" value="1"/>
</dbReference>
<dbReference type="AlphaFoldDB" id="A0AAU9ASD1"/>
<evidence type="ECO:0000259" key="2">
    <source>
        <dbReference type="Pfam" id="PF14410"/>
    </source>
</evidence>
<evidence type="ECO:0000313" key="4">
    <source>
        <dbReference type="EMBL" id="BAV98150.1"/>
    </source>
</evidence>
<dbReference type="EMBL" id="AP014940">
    <property type="protein sequence ID" value="BAV98150.1"/>
    <property type="molecule type" value="Genomic_DNA"/>
</dbReference>
<evidence type="ECO:0008006" key="6">
    <source>
        <dbReference type="Google" id="ProtNLM"/>
    </source>
</evidence>
<name>A0AAU9ASD1_LYSEN</name>